<dbReference type="InterPro" id="IPR045584">
    <property type="entry name" value="Pilin-like"/>
</dbReference>
<evidence type="ECO:0000313" key="2">
    <source>
        <dbReference type="EMBL" id="GCD12871.1"/>
    </source>
</evidence>
<sequence length="144" mass="15277">MKKNLKKKKGFTLIELIIVISIIAVLAAIAVPKYASIQKDAKVKADIATAKTIADAVTVLVAQDKVVETIGTSDEPAEIKADATGDAAVIGDYLQLIPKSAVYKDKNFSVVVSNGIAKVCVDKIEVYPNAKGYGAKVTTDKKQN</sequence>
<keyword evidence="3" id="KW-1185">Reference proteome</keyword>
<dbReference type="SUPFAM" id="SSF54523">
    <property type="entry name" value="Pili subunits"/>
    <property type="match status" value="1"/>
</dbReference>
<feature type="transmembrane region" description="Helical" evidence="1">
    <location>
        <begin position="12"/>
        <end position="31"/>
    </location>
</feature>
<dbReference type="InterPro" id="IPR012902">
    <property type="entry name" value="N_methyl_site"/>
</dbReference>
<keyword evidence="1" id="KW-0472">Membrane</keyword>
<proteinExistence type="predicted"/>
<organism evidence="2 3">
    <name type="scientific">Clostridium tagluense</name>
    <dbReference type="NCBI Taxonomy" id="360422"/>
    <lineage>
        <taxon>Bacteria</taxon>
        <taxon>Bacillati</taxon>
        <taxon>Bacillota</taxon>
        <taxon>Clostridia</taxon>
        <taxon>Eubacteriales</taxon>
        <taxon>Clostridiaceae</taxon>
        <taxon>Clostridium</taxon>
    </lineage>
</organism>
<dbReference type="Proteomes" id="UP000287872">
    <property type="component" value="Unassembled WGS sequence"/>
</dbReference>
<evidence type="ECO:0008006" key="4">
    <source>
        <dbReference type="Google" id="ProtNLM"/>
    </source>
</evidence>
<dbReference type="RefSeq" id="WP_125005907.1">
    <property type="nucleotide sequence ID" value="NZ_BHYK01000044.1"/>
</dbReference>
<evidence type="ECO:0000313" key="3">
    <source>
        <dbReference type="Proteomes" id="UP000287872"/>
    </source>
</evidence>
<dbReference type="Gene3D" id="3.30.700.10">
    <property type="entry name" value="Glycoprotein, Type 4 Pilin"/>
    <property type="match status" value="1"/>
</dbReference>
<keyword evidence="1" id="KW-1133">Transmembrane helix</keyword>
<comment type="caution">
    <text evidence="2">The sequence shown here is derived from an EMBL/GenBank/DDBJ whole genome shotgun (WGS) entry which is preliminary data.</text>
</comment>
<keyword evidence="1" id="KW-0812">Transmembrane</keyword>
<dbReference type="PROSITE" id="PS00409">
    <property type="entry name" value="PROKAR_NTER_METHYL"/>
    <property type="match status" value="1"/>
</dbReference>
<dbReference type="EMBL" id="BHYK01000044">
    <property type="protein sequence ID" value="GCD12871.1"/>
    <property type="molecule type" value="Genomic_DNA"/>
</dbReference>
<dbReference type="Pfam" id="PF07963">
    <property type="entry name" value="N_methyl"/>
    <property type="match status" value="1"/>
</dbReference>
<dbReference type="AlphaFoldDB" id="A0A401UTN1"/>
<gene>
    <name evidence="2" type="ORF">Ctaglu_44940</name>
</gene>
<evidence type="ECO:0000256" key="1">
    <source>
        <dbReference type="SAM" id="Phobius"/>
    </source>
</evidence>
<dbReference type="OrthoDB" id="1803206at2"/>
<accession>A0A401UTN1</accession>
<name>A0A401UTN1_9CLOT</name>
<reference evidence="2 3" key="1">
    <citation type="submission" date="2018-11" db="EMBL/GenBank/DDBJ databases">
        <title>Genome sequencing and assembly of Clostridium tagluense strain A121.</title>
        <authorList>
            <person name="Murakami T."/>
            <person name="Segawa T."/>
            <person name="Shcherbakova V.A."/>
            <person name="Mori H."/>
            <person name="Yoshimura Y."/>
        </authorList>
    </citation>
    <scope>NUCLEOTIDE SEQUENCE [LARGE SCALE GENOMIC DNA]</scope>
    <source>
        <strain evidence="2 3">A121</strain>
    </source>
</reference>
<protein>
    <recommendedName>
        <fullName evidence="4">Prepilin-type N-terminal cleavage/methylation domain-containing protein</fullName>
    </recommendedName>
</protein>
<dbReference type="NCBIfam" id="TIGR02532">
    <property type="entry name" value="IV_pilin_GFxxxE"/>
    <property type="match status" value="1"/>
</dbReference>